<sequence>MINNPEAEYAGHACPGESLQRLYKQNVGRKAVELMDVHGFDPARAHSSNFSISGGNFNSAGGDLNILNEDAEKGLLILFQSTSPSAAYDAGARYPPPLCHPGTREAVLRDLDSWANFKNAEDRSGIRWLYGPAGAGKSAIAQTFAQSCAERGTLAASYFFWRQDSTRNNPQRLFTTIALQMGISIPALRPFINAAVLKNPMAVTSSIEKQSDMLIIQPWLTSRMTRKGEDSTQPTQPHVLIIDGLDECSDSHSQQRILSILPMITQKWGSSIRVLVCSRPEPRIKESFLSLDVGDVCQWMPLDETYKASSDIRLMLVDGFADILKRHSLTMQHIRRPWPTDQQIEYLIKKSSGQFIYASTVLKYLDADGDVPAERLNIVLGISVEDQEGRDAPYTELDALYHQILSTVKNRVLMLRVLAAWMVFEEVENTDMISRMNHRPRFSAMGHAIETQPEWFDKFVELLSIPLGVLQATFSSLHSLFQGPSPLESHLKFSHASLTDFLLAKDRSLHFHISLPKGHDYLAQCHLAKSGDPKVPYTLRSYPSNKWCYHSVLGSGSDKLLAELESFPLYAAISREVEPSYSWPGQLASCLAHIYQFWTKFQHRHRLVVQQNFQHLCTVGFILVVSDDTRRGTIFRTKIPVQYSSSSVLVEGTYEDCRVSLCVLLQTLRDGFPNPAWVGFVEILPLP</sequence>
<dbReference type="OrthoDB" id="4760524at2759"/>
<proteinExistence type="predicted"/>
<dbReference type="PANTHER" id="PTHR10039:SF16">
    <property type="entry name" value="GPI INOSITOL-DEACYLASE"/>
    <property type="match status" value="1"/>
</dbReference>
<dbReference type="Pfam" id="PF24883">
    <property type="entry name" value="NPHP3_N"/>
    <property type="match status" value="1"/>
</dbReference>
<dbReference type="Proteomes" id="UP000518752">
    <property type="component" value="Unassembled WGS sequence"/>
</dbReference>
<evidence type="ECO:0000256" key="1">
    <source>
        <dbReference type="ARBA" id="ARBA00022737"/>
    </source>
</evidence>
<dbReference type="PANTHER" id="PTHR10039">
    <property type="entry name" value="AMELOGENIN"/>
    <property type="match status" value="1"/>
</dbReference>
<gene>
    <name evidence="3" type="ORF">D9757_012637</name>
</gene>
<keyword evidence="1" id="KW-0677">Repeat</keyword>
<dbReference type="AlphaFoldDB" id="A0A8H5FVK8"/>
<name>A0A8H5FVK8_9AGAR</name>
<accession>A0A8H5FVK8</accession>
<feature type="domain" description="Nephrocystin 3-like N-terminal" evidence="2">
    <location>
        <begin position="103"/>
        <end position="279"/>
    </location>
</feature>
<dbReference type="SUPFAM" id="SSF52540">
    <property type="entry name" value="P-loop containing nucleoside triphosphate hydrolases"/>
    <property type="match status" value="1"/>
</dbReference>
<reference evidence="3 4" key="1">
    <citation type="journal article" date="2020" name="ISME J.">
        <title>Uncovering the hidden diversity of litter-decomposition mechanisms in mushroom-forming fungi.</title>
        <authorList>
            <person name="Floudas D."/>
            <person name="Bentzer J."/>
            <person name="Ahren D."/>
            <person name="Johansson T."/>
            <person name="Persson P."/>
            <person name="Tunlid A."/>
        </authorList>
    </citation>
    <scope>NUCLEOTIDE SEQUENCE [LARGE SCALE GENOMIC DNA]</scope>
    <source>
        <strain evidence="3 4">CBS 406.79</strain>
    </source>
</reference>
<dbReference type="InterPro" id="IPR027417">
    <property type="entry name" value="P-loop_NTPase"/>
</dbReference>
<dbReference type="Gene3D" id="3.40.50.300">
    <property type="entry name" value="P-loop containing nucleotide triphosphate hydrolases"/>
    <property type="match status" value="1"/>
</dbReference>
<organism evidence="3 4">
    <name type="scientific">Collybiopsis confluens</name>
    <dbReference type="NCBI Taxonomy" id="2823264"/>
    <lineage>
        <taxon>Eukaryota</taxon>
        <taxon>Fungi</taxon>
        <taxon>Dikarya</taxon>
        <taxon>Basidiomycota</taxon>
        <taxon>Agaricomycotina</taxon>
        <taxon>Agaricomycetes</taxon>
        <taxon>Agaricomycetidae</taxon>
        <taxon>Agaricales</taxon>
        <taxon>Marasmiineae</taxon>
        <taxon>Omphalotaceae</taxon>
        <taxon>Collybiopsis</taxon>
    </lineage>
</organism>
<evidence type="ECO:0000259" key="2">
    <source>
        <dbReference type="Pfam" id="PF24883"/>
    </source>
</evidence>
<evidence type="ECO:0000313" key="4">
    <source>
        <dbReference type="Proteomes" id="UP000518752"/>
    </source>
</evidence>
<keyword evidence="4" id="KW-1185">Reference proteome</keyword>
<evidence type="ECO:0000313" key="3">
    <source>
        <dbReference type="EMBL" id="KAF5351400.1"/>
    </source>
</evidence>
<comment type="caution">
    <text evidence="3">The sequence shown here is derived from an EMBL/GenBank/DDBJ whole genome shotgun (WGS) entry which is preliminary data.</text>
</comment>
<protein>
    <recommendedName>
        <fullName evidence="2">Nephrocystin 3-like N-terminal domain-containing protein</fullName>
    </recommendedName>
</protein>
<dbReference type="InterPro" id="IPR056884">
    <property type="entry name" value="NPHP3-like_N"/>
</dbReference>
<dbReference type="EMBL" id="JAACJN010000287">
    <property type="protein sequence ID" value="KAF5351400.1"/>
    <property type="molecule type" value="Genomic_DNA"/>
</dbReference>